<evidence type="ECO:0000313" key="3">
    <source>
        <dbReference type="Proteomes" id="UP000198251"/>
    </source>
</evidence>
<sequence length="221" mass="23355">MTVAAYDAHADWYEAFATDTSSDYMTRVRARLGDLLGPGPGRCLDLCCGTGLQAAELRRLGWDPVGVDLSAGQLRHARARLPVARADAAALPVADASVPAVACVLAHTDVPDYAAVIAEVARVLAPGGRFVHVGVHPCFIGAFADRSDPRRIVIDGGYAERERSFRAWAPHGVRVRVGAWHVPLADLLNAVTDAGLTLVRTVEAGSGPVPDLFGFLATRPA</sequence>
<accession>A0A1C5G5S6</accession>
<evidence type="ECO:0000259" key="1">
    <source>
        <dbReference type="Pfam" id="PF13649"/>
    </source>
</evidence>
<protein>
    <submittedName>
        <fullName evidence="2">Methyltransferase domain-containing protein</fullName>
    </submittedName>
</protein>
<dbReference type="Gene3D" id="3.40.50.150">
    <property type="entry name" value="Vaccinia Virus protein VP39"/>
    <property type="match status" value="1"/>
</dbReference>
<dbReference type="RefSeq" id="WP_088999337.1">
    <property type="nucleotide sequence ID" value="NZ_JBFAAC010000001.1"/>
</dbReference>
<dbReference type="Pfam" id="PF13649">
    <property type="entry name" value="Methyltransf_25"/>
    <property type="match status" value="1"/>
</dbReference>
<dbReference type="SUPFAM" id="SSF53335">
    <property type="entry name" value="S-adenosyl-L-methionine-dependent methyltransferases"/>
    <property type="match status" value="1"/>
</dbReference>
<dbReference type="InterPro" id="IPR041698">
    <property type="entry name" value="Methyltransf_25"/>
</dbReference>
<dbReference type="InterPro" id="IPR029063">
    <property type="entry name" value="SAM-dependent_MTases_sf"/>
</dbReference>
<keyword evidence="2" id="KW-0808">Transferase</keyword>
<proteinExistence type="predicted"/>
<dbReference type="Proteomes" id="UP000198251">
    <property type="component" value="Chromosome I"/>
</dbReference>
<dbReference type="EMBL" id="LT607733">
    <property type="protein sequence ID" value="SCG15283.1"/>
    <property type="molecule type" value="Genomic_DNA"/>
</dbReference>
<evidence type="ECO:0000313" key="2">
    <source>
        <dbReference type="EMBL" id="SCG15283.1"/>
    </source>
</evidence>
<dbReference type="AlphaFoldDB" id="A0A1C5G5S6"/>
<feature type="domain" description="Methyltransferase" evidence="1">
    <location>
        <begin position="44"/>
        <end position="128"/>
    </location>
</feature>
<organism evidence="2 3">
    <name type="scientific">Micromonospora echinofusca</name>
    <dbReference type="NCBI Taxonomy" id="47858"/>
    <lineage>
        <taxon>Bacteria</taxon>
        <taxon>Bacillati</taxon>
        <taxon>Actinomycetota</taxon>
        <taxon>Actinomycetes</taxon>
        <taxon>Micromonosporales</taxon>
        <taxon>Micromonosporaceae</taxon>
        <taxon>Micromonospora</taxon>
    </lineage>
</organism>
<dbReference type="GO" id="GO:0008168">
    <property type="term" value="F:methyltransferase activity"/>
    <property type="evidence" value="ECO:0007669"/>
    <property type="project" value="UniProtKB-KW"/>
</dbReference>
<name>A0A1C5G5S6_MICEH</name>
<keyword evidence="2" id="KW-0489">Methyltransferase</keyword>
<dbReference type="PANTHER" id="PTHR43591">
    <property type="entry name" value="METHYLTRANSFERASE"/>
    <property type="match status" value="1"/>
</dbReference>
<dbReference type="GeneID" id="95801368"/>
<dbReference type="GO" id="GO:0032259">
    <property type="term" value="P:methylation"/>
    <property type="evidence" value="ECO:0007669"/>
    <property type="project" value="UniProtKB-KW"/>
</dbReference>
<gene>
    <name evidence="2" type="ORF">GA0070610_1514</name>
</gene>
<keyword evidence="3" id="KW-1185">Reference proteome</keyword>
<reference evidence="2 3" key="1">
    <citation type="submission" date="2016-06" db="EMBL/GenBank/DDBJ databases">
        <authorList>
            <person name="Kjaerup R.B."/>
            <person name="Dalgaard T.S."/>
            <person name="Juul-Madsen H.R."/>
        </authorList>
    </citation>
    <scope>NUCLEOTIDE SEQUENCE [LARGE SCALE GENOMIC DNA]</scope>
    <source>
        <strain evidence="2 3">DSM 43913</strain>
    </source>
</reference>
<dbReference type="PANTHER" id="PTHR43591:SF24">
    <property type="entry name" value="2-METHOXY-6-POLYPRENYL-1,4-BENZOQUINOL METHYLASE, MITOCHONDRIAL"/>
    <property type="match status" value="1"/>
</dbReference>
<dbReference type="CDD" id="cd02440">
    <property type="entry name" value="AdoMet_MTases"/>
    <property type="match status" value="1"/>
</dbReference>